<proteinExistence type="predicted"/>
<organism evidence="2 3">
    <name type="scientific">Seohaeicola zhoushanensis</name>
    <dbReference type="NCBI Taxonomy" id="1569283"/>
    <lineage>
        <taxon>Bacteria</taxon>
        <taxon>Pseudomonadati</taxon>
        <taxon>Pseudomonadota</taxon>
        <taxon>Alphaproteobacteria</taxon>
        <taxon>Rhodobacterales</taxon>
        <taxon>Roseobacteraceae</taxon>
        <taxon>Seohaeicola</taxon>
    </lineage>
</organism>
<comment type="caution">
    <text evidence="2">The sequence shown here is derived from an EMBL/GenBank/DDBJ whole genome shotgun (WGS) entry which is preliminary data.</text>
</comment>
<reference evidence="2" key="2">
    <citation type="submission" date="2020-09" db="EMBL/GenBank/DDBJ databases">
        <authorList>
            <person name="Sun Q."/>
            <person name="Kim S."/>
        </authorList>
    </citation>
    <scope>NUCLEOTIDE SEQUENCE</scope>
    <source>
        <strain evidence="2">KCTC 42650</strain>
    </source>
</reference>
<feature type="chain" id="PRO_5035160886" evidence="1">
    <location>
        <begin position="16"/>
        <end position="465"/>
    </location>
</feature>
<dbReference type="RefSeq" id="WP_308434586.1">
    <property type="nucleotide sequence ID" value="NZ_BNCJ01000004.1"/>
</dbReference>
<evidence type="ECO:0000313" key="2">
    <source>
        <dbReference type="EMBL" id="GHF49608.1"/>
    </source>
</evidence>
<feature type="signal peptide" evidence="1">
    <location>
        <begin position="1"/>
        <end position="15"/>
    </location>
</feature>
<dbReference type="PROSITE" id="PS51257">
    <property type="entry name" value="PROKAR_LIPOPROTEIN"/>
    <property type="match status" value="1"/>
</dbReference>
<gene>
    <name evidence="2" type="ORF">GCM10017056_21750</name>
</gene>
<keyword evidence="1" id="KW-0732">Signal</keyword>
<dbReference type="InterPro" id="IPR010131">
    <property type="entry name" value="MdtP/NodT-like"/>
</dbReference>
<keyword evidence="3" id="KW-1185">Reference proteome</keyword>
<dbReference type="EMBL" id="BNCJ01000004">
    <property type="protein sequence ID" value="GHF49608.1"/>
    <property type="molecule type" value="Genomic_DNA"/>
</dbReference>
<name>A0A8J3M9K9_9RHOB</name>
<reference evidence="2" key="1">
    <citation type="journal article" date="2014" name="Int. J. Syst. Evol. Microbiol.">
        <title>Complete genome sequence of Corynebacterium casei LMG S-19264T (=DSM 44701T), isolated from a smear-ripened cheese.</title>
        <authorList>
            <consortium name="US DOE Joint Genome Institute (JGI-PGF)"/>
            <person name="Walter F."/>
            <person name="Albersmeier A."/>
            <person name="Kalinowski J."/>
            <person name="Ruckert C."/>
        </authorList>
    </citation>
    <scope>NUCLEOTIDE SEQUENCE</scope>
    <source>
        <strain evidence="2">KCTC 42650</strain>
    </source>
</reference>
<dbReference type="Gene3D" id="1.20.1600.10">
    <property type="entry name" value="Outer membrane efflux proteins (OEP)"/>
    <property type="match status" value="1"/>
</dbReference>
<evidence type="ECO:0000313" key="3">
    <source>
        <dbReference type="Proteomes" id="UP000626220"/>
    </source>
</evidence>
<accession>A0A8J3M9K9</accession>
<dbReference type="SUPFAM" id="SSF56954">
    <property type="entry name" value="Outer membrane efflux proteins (OEP)"/>
    <property type="match status" value="1"/>
</dbReference>
<sequence length="465" mass="49465">MMRLLIALGAPAVLAACADTALVSTASAPRAGFALVAETTRRATGAETAWHQSAADVEASQAKVRALVQGKSISAETAVRVALINNRRLQAAYAELGLSAADLWETALGPIPTLSLSVTNLGPSAATRTLEVALMGSLLDAATQKARSQKAELEFRAAQLEAVGTALAIAHQTRRAWVEAVGAFEAAALVRQAQETADAASELAAELGRTGAMNKADQAREHVFTAELAGEEAAAKLEAQLAKEKLTRLMGLWGADIRFYVPDRLPQLPARVPARSDLERLALANRVDLAAGRLELEQIALEHRLAQSTRMLSDIELAVGGEAERDGGTTEKSPMIEVGFAIPIYDTGKLNQRRGEMAYMRAANILAQDAINARSEARSAHAAITGAHSIARHWQQQVLPLRRTIDEEALKSYNGMLTSTFELLADAREGLEAQLNAAAARRDYWLADADARAVVWGGTATGEDG</sequence>
<dbReference type="AlphaFoldDB" id="A0A8J3M9K9"/>
<protein>
    <submittedName>
        <fullName evidence="2">Copper resistance protein</fullName>
    </submittedName>
</protein>
<dbReference type="Proteomes" id="UP000626220">
    <property type="component" value="Unassembled WGS sequence"/>
</dbReference>
<dbReference type="GO" id="GO:0015562">
    <property type="term" value="F:efflux transmembrane transporter activity"/>
    <property type="evidence" value="ECO:0007669"/>
    <property type="project" value="InterPro"/>
</dbReference>
<dbReference type="PANTHER" id="PTHR30203:SF24">
    <property type="entry name" value="BLR4935 PROTEIN"/>
    <property type="match status" value="1"/>
</dbReference>
<evidence type="ECO:0000256" key="1">
    <source>
        <dbReference type="SAM" id="SignalP"/>
    </source>
</evidence>
<dbReference type="PANTHER" id="PTHR30203">
    <property type="entry name" value="OUTER MEMBRANE CATION EFFLUX PROTEIN"/>
    <property type="match status" value="1"/>
</dbReference>